<keyword evidence="6 8" id="KW-1133">Transmembrane helix</keyword>
<feature type="transmembrane region" description="Helical" evidence="8">
    <location>
        <begin position="369"/>
        <end position="386"/>
    </location>
</feature>
<comment type="subcellular location">
    <subcellularLocation>
        <location evidence="1">Cell membrane</location>
        <topology evidence="1">Multi-pass membrane protein</topology>
    </subcellularLocation>
</comment>
<evidence type="ECO:0000259" key="9">
    <source>
        <dbReference type="Pfam" id="PF13231"/>
    </source>
</evidence>
<dbReference type="InterPro" id="IPR038731">
    <property type="entry name" value="RgtA/B/C-like"/>
</dbReference>
<keyword evidence="7 8" id="KW-0472">Membrane</keyword>
<feature type="transmembrane region" description="Helical" evidence="8">
    <location>
        <begin position="93"/>
        <end position="124"/>
    </location>
</feature>
<proteinExistence type="predicted"/>
<keyword evidence="3" id="KW-0328">Glycosyltransferase</keyword>
<dbReference type="Pfam" id="PF13231">
    <property type="entry name" value="PMT_2"/>
    <property type="match status" value="1"/>
</dbReference>
<dbReference type="Proteomes" id="UP000229740">
    <property type="component" value="Unassembled WGS sequence"/>
</dbReference>
<gene>
    <name evidence="10" type="ORF">CSB45_05105</name>
</gene>
<feature type="transmembrane region" description="Helical" evidence="8">
    <location>
        <begin position="338"/>
        <end position="357"/>
    </location>
</feature>
<feature type="transmembrane region" description="Helical" evidence="8">
    <location>
        <begin position="154"/>
        <end position="175"/>
    </location>
</feature>
<evidence type="ECO:0000256" key="5">
    <source>
        <dbReference type="ARBA" id="ARBA00022692"/>
    </source>
</evidence>
<keyword evidence="5 8" id="KW-0812">Transmembrane</keyword>
<dbReference type="PANTHER" id="PTHR33908">
    <property type="entry name" value="MANNOSYLTRANSFERASE YKCB-RELATED"/>
    <property type="match status" value="1"/>
</dbReference>
<evidence type="ECO:0000256" key="4">
    <source>
        <dbReference type="ARBA" id="ARBA00022679"/>
    </source>
</evidence>
<sequence length="572" mass="66293">MTTVLHGCWKRYRAGIYPIVLLIVTLGLTGLGLSGGDFWWSDESRHAMDGVYIHDLLQDHPFFELYQYTERYYAKYPALALTWYPPFFALIEALFYSLFGISVLTARLTVIFFASTGMLFWYFFVQKIYGRATAFYSGVLYISTPMVMTWSHTVMLEIPTTAMIMISMYCFYSYFELDKKRYGFYLALSICGALYTKQTAGFILPVFLSYLLLRKQYKKLIQRESLLAGGLLCLFLIPLVVFTWKFGTVGVSLVLGDLKAAGFKSLLSQWTNYIRILPDNVLSLPVLMLAVVSIGVMVFKREERGKDLLFLLWIVWWYIYHSYLFGHTVVLTPYREYYGIYVVPPFCVLAVSAVLRITKAFKKQHHRTLKYLSTLLLPAVCLYQLMVSCRVDMLRYIDTVYDRAAEFVVNNPKGATVLISASYDGTFIFHLRKHDLEKKMIALRADKTLVSFSVFKKWGMSSYVDTEDDMYDLLRNYGTGYIVVEDQAIGEHRGIETLDMLKEMLRSGNFTLVKRLFSTHTIEPCCCCPKKKMHEISLSIYEYNTISEPQARELVIRFFHLGREIRIPFSKM</sequence>
<evidence type="ECO:0000313" key="11">
    <source>
        <dbReference type="Proteomes" id="UP000229740"/>
    </source>
</evidence>
<feature type="transmembrane region" description="Helical" evidence="8">
    <location>
        <begin position="225"/>
        <end position="244"/>
    </location>
</feature>
<dbReference type="GO" id="GO:0016763">
    <property type="term" value="F:pentosyltransferase activity"/>
    <property type="evidence" value="ECO:0007669"/>
    <property type="project" value="TreeGrafter"/>
</dbReference>
<feature type="transmembrane region" description="Helical" evidence="8">
    <location>
        <begin position="308"/>
        <end position="326"/>
    </location>
</feature>
<dbReference type="AlphaFoldDB" id="A0A2G6E8F7"/>
<evidence type="ECO:0000256" key="8">
    <source>
        <dbReference type="SAM" id="Phobius"/>
    </source>
</evidence>
<protein>
    <recommendedName>
        <fullName evidence="9">Glycosyltransferase RgtA/B/C/D-like domain-containing protein</fullName>
    </recommendedName>
</protein>
<evidence type="ECO:0000256" key="1">
    <source>
        <dbReference type="ARBA" id="ARBA00004651"/>
    </source>
</evidence>
<dbReference type="InterPro" id="IPR050297">
    <property type="entry name" value="LipidA_mod_glycosyltrf_83"/>
</dbReference>
<accession>A0A2G6E8F7</accession>
<organism evidence="10 11">
    <name type="scientific">candidate division KSB3 bacterium</name>
    <dbReference type="NCBI Taxonomy" id="2044937"/>
    <lineage>
        <taxon>Bacteria</taxon>
        <taxon>candidate division KSB3</taxon>
    </lineage>
</organism>
<keyword evidence="4" id="KW-0808">Transferase</keyword>
<feature type="transmembrane region" description="Helical" evidence="8">
    <location>
        <begin position="12"/>
        <end position="33"/>
    </location>
</feature>
<dbReference type="GO" id="GO:0009103">
    <property type="term" value="P:lipopolysaccharide biosynthetic process"/>
    <property type="evidence" value="ECO:0007669"/>
    <property type="project" value="UniProtKB-ARBA"/>
</dbReference>
<dbReference type="EMBL" id="PDPS01000024">
    <property type="protein sequence ID" value="PID58071.1"/>
    <property type="molecule type" value="Genomic_DNA"/>
</dbReference>
<evidence type="ECO:0000256" key="3">
    <source>
        <dbReference type="ARBA" id="ARBA00022676"/>
    </source>
</evidence>
<evidence type="ECO:0000256" key="6">
    <source>
        <dbReference type="ARBA" id="ARBA00022989"/>
    </source>
</evidence>
<feature type="transmembrane region" description="Helical" evidence="8">
    <location>
        <begin position="281"/>
        <end position="299"/>
    </location>
</feature>
<comment type="caution">
    <text evidence="10">The sequence shown here is derived from an EMBL/GenBank/DDBJ whole genome shotgun (WGS) entry which is preliminary data.</text>
</comment>
<reference evidence="10 11" key="1">
    <citation type="submission" date="2017-10" db="EMBL/GenBank/DDBJ databases">
        <title>Novel microbial diversity and functional potential in the marine mammal oral microbiome.</title>
        <authorList>
            <person name="Dudek N.K."/>
            <person name="Sun C.L."/>
            <person name="Burstein D."/>
            <person name="Kantor R.S."/>
            <person name="Aliaga Goltsman D.S."/>
            <person name="Bik E.M."/>
            <person name="Thomas B.C."/>
            <person name="Banfield J.F."/>
            <person name="Relman D.A."/>
        </authorList>
    </citation>
    <scope>NUCLEOTIDE SEQUENCE [LARGE SCALE GENOMIC DNA]</scope>
    <source>
        <strain evidence="10">DOLZORAL124_49_17</strain>
    </source>
</reference>
<feature type="domain" description="Glycosyltransferase RgtA/B/C/D-like" evidence="9">
    <location>
        <begin position="85"/>
        <end position="239"/>
    </location>
</feature>
<keyword evidence="2" id="KW-1003">Cell membrane</keyword>
<evidence type="ECO:0000256" key="2">
    <source>
        <dbReference type="ARBA" id="ARBA00022475"/>
    </source>
</evidence>
<dbReference type="GO" id="GO:0005886">
    <property type="term" value="C:plasma membrane"/>
    <property type="evidence" value="ECO:0007669"/>
    <property type="project" value="UniProtKB-SubCell"/>
</dbReference>
<dbReference type="PANTHER" id="PTHR33908:SF11">
    <property type="entry name" value="MEMBRANE PROTEIN"/>
    <property type="match status" value="1"/>
</dbReference>
<evidence type="ECO:0000313" key="10">
    <source>
        <dbReference type="EMBL" id="PID58071.1"/>
    </source>
</evidence>
<name>A0A2G6E8F7_9BACT</name>
<feature type="transmembrane region" description="Helical" evidence="8">
    <location>
        <begin position="187"/>
        <end position="213"/>
    </location>
</feature>
<evidence type="ECO:0000256" key="7">
    <source>
        <dbReference type="ARBA" id="ARBA00023136"/>
    </source>
</evidence>